<reference evidence="6" key="1">
    <citation type="submission" date="2022-08" db="EMBL/GenBank/DDBJ databases">
        <authorList>
            <person name="Deng Y."/>
            <person name="Han X.-F."/>
            <person name="Zhang Y.-Q."/>
        </authorList>
    </citation>
    <scope>NUCLEOTIDE SEQUENCE</scope>
    <source>
        <strain evidence="6">CPCC 205716</strain>
    </source>
</reference>
<keyword evidence="4" id="KW-0812">Transmembrane</keyword>
<evidence type="ECO:0000256" key="1">
    <source>
        <dbReference type="ARBA" id="ARBA00022679"/>
    </source>
</evidence>
<comment type="caution">
    <text evidence="6">The sequence shown here is derived from an EMBL/GenBank/DDBJ whole genome shotgun (WGS) entry which is preliminary data.</text>
</comment>
<evidence type="ECO:0000256" key="2">
    <source>
        <dbReference type="ARBA" id="ARBA00022777"/>
    </source>
</evidence>
<dbReference type="InterPro" id="IPR050482">
    <property type="entry name" value="Sensor_HK_TwoCompSys"/>
</dbReference>
<dbReference type="InterPro" id="IPR003594">
    <property type="entry name" value="HATPase_dom"/>
</dbReference>
<gene>
    <name evidence="6" type="ORF">NVV95_16930</name>
</gene>
<evidence type="ECO:0000259" key="5">
    <source>
        <dbReference type="Pfam" id="PF02518"/>
    </source>
</evidence>
<feature type="transmembrane region" description="Helical" evidence="4">
    <location>
        <begin position="152"/>
        <end position="172"/>
    </location>
</feature>
<sequence length="401" mass="41857">MSASTVPLSRARIDLVLSRLQGLFGFAFALLSIPVLAGSASTLKPEWGRGVAVVLFGLIAVCFVTSLIGRGIRVSMTLFAGAFALALLLWPLAVRSPELALGTQPWLYYILIVAVGAAANALPTPWAVVYAIAVPGLFFALRLLPAGGGAPVLIALLDTVYSLVLGAFLVIVNTGLRSAADGVDEAQRTAVRRYAEAAKRHATEQERTRVDTVVHDRVLSTLLAASRAEGADDRRRVVAMAEQALVALQSADAESELGGDRPLGSLVDRLRALAGTITAEVSFHSEGDTAQLVPARVLEGIYSAAVQAVSNSVRHAGDQGVTRSVRVHCWGASGFSVVISDDGLGFVADEVPADRLGLRVSIRERVDAVGGSATVRSTPGEGTVVVLEWAPGAVPAEEALA</sequence>
<dbReference type="RefSeq" id="WP_259487732.1">
    <property type="nucleotide sequence ID" value="NZ_JANTEZ010000009.1"/>
</dbReference>
<evidence type="ECO:0000256" key="3">
    <source>
        <dbReference type="ARBA" id="ARBA00023012"/>
    </source>
</evidence>
<dbReference type="CDD" id="cd16917">
    <property type="entry name" value="HATPase_UhpB-NarQ-NarX-like"/>
    <property type="match status" value="1"/>
</dbReference>
<feature type="transmembrane region" description="Helical" evidence="4">
    <location>
        <begin position="20"/>
        <end position="38"/>
    </location>
</feature>
<dbReference type="EMBL" id="JANTEZ010000009">
    <property type="protein sequence ID" value="MCS5716234.1"/>
    <property type="molecule type" value="Genomic_DNA"/>
</dbReference>
<proteinExistence type="predicted"/>
<dbReference type="PANTHER" id="PTHR24421:SF61">
    <property type="entry name" value="OXYGEN SENSOR HISTIDINE KINASE NREB"/>
    <property type="match status" value="1"/>
</dbReference>
<organism evidence="6 7">
    <name type="scientific">Herbiconiux gentiana</name>
    <dbReference type="NCBI Taxonomy" id="2970912"/>
    <lineage>
        <taxon>Bacteria</taxon>
        <taxon>Bacillati</taxon>
        <taxon>Actinomycetota</taxon>
        <taxon>Actinomycetes</taxon>
        <taxon>Micrococcales</taxon>
        <taxon>Microbacteriaceae</taxon>
        <taxon>Herbiconiux</taxon>
    </lineage>
</organism>
<feature type="domain" description="Histidine kinase/HSP90-like ATPase" evidence="5">
    <location>
        <begin position="301"/>
        <end position="388"/>
    </location>
</feature>
<dbReference type="Proteomes" id="UP001165580">
    <property type="component" value="Unassembled WGS sequence"/>
</dbReference>
<dbReference type="GO" id="GO:0016301">
    <property type="term" value="F:kinase activity"/>
    <property type="evidence" value="ECO:0007669"/>
    <property type="project" value="UniProtKB-KW"/>
</dbReference>
<evidence type="ECO:0000313" key="7">
    <source>
        <dbReference type="Proteomes" id="UP001165580"/>
    </source>
</evidence>
<dbReference type="Gene3D" id="3.30.565.10">
    <property type="entry name" value="Histidine kinase-like ATPase, C-terminal domain"/>
    <property type="match status" value="1"/>
</dbReference>
<protein>
    <submittedName>
        <fullName evidence="6">Histidine kinase</fullName>
    </submittedName>
</protein>
<keyword evidence="4" id="KW-0472">Membrane</keyword>
<dbReference type="SUPFAM" id="SSF55874">
    <property type="entry name" value="ATPase domain of HSP90 chaperone/DNA topoisomerase II/histidine kinase"/>
    <property type="match status" value="1"/>
</dbReference>
<accession>A0ABT2GJ42</accession>
<dbReference type="PANTHER" id="PTHR24421">
    <property type="entry name" value="NITRATE/NITRITE SENSOR PROTEIN NARX-RELATED"/>
    <property type="match status" value="1"/>
</dbReference>
<evidence type="ECO:0000313" key="6">
    <source>
        <dbReference type="EMBL" id="MCS5716234.1"/>
    </source>
</evidence>
<feature type="transmembrane region" description="Helical" evidence="4">
    <location>
        <begin position="106"/>
        <end position="122"/>
    </location>
</feature>
<keyword evidence="2 6" id="KW-0418">Kinase</keyword>
<evidence type="ECO:0000256" key="4">
    <source>
        <dbReference type="SAM" id="Phobius"/>
    </source>
</evidence>
<feature type="transmembrane region" description="Helical" evidence="4">
    <location>
        <begin position="50"/>
        <end position="68"/>
    </location>
</feature>
<keyword evidence="7" id="KW-1185">Reference proteome</keyword>
<keyword evidence="1" id="KW-0808">Transferase</keyword>
<dbReference type="Pfam" id="PF02518">
    <property type="entry name" value="HATPase_c"/>
    <property type="match status" value="1"/>
</dbReference>
<dbReference type="InterPro" id="IPR036890">
    <property type="entry name" value="HATPase_C_sf"/>
</dbReference>
<name>A0ABT2GJ42_9MICO</name>
<keyword evidence="3" id="KW-0902">Two-component regulatory system</keyword>
<keyword evidence="4" id="KW-1133">Transmembrane helix</keyword>
<feature type="transmembrane region" description="Helical" evidence="4">
    <location>
        <begin position="74"/>
        <end position="94"/>
    </location>
</feature>